<name>A0A0N8AA51_9CRUS</name>
<dbReference type="Proteomes" id="UP000076858">
    <property type="component" value="Unassembled WGS sequence"/>
</dbReference>
<keyword evidence="2" id="KW-1185">Reference proteome</keyword>
<proteinExistence type="predicted"/>
<dbReference type="EMBL" id="LRGB01003988">
    <property type="protein sequence ID" value="KZS02598.1"/>
    <property type="molecule type" value="Genomic_DNA"/>
</dbReference>
<dbReference type="AlphaFoldDB" id="A0A0N8AA51"/>
<reference evidence="1 2" key="1">
    <citation type="submission" date="2016-03" db="EMBL/GenBank/DDBJ databases">
        <title>EvidentialGene: Evidence-directed Construction of Genes on Genomes.</title>
        <authorList>
            <person name="Gilbert D.G."/>
            <person name="Choi J.-H."/>
            <person name="Mockaitis K."/>
            <person name="Colbourne J."/>
            <person name="Pfrender M."/>
        </authorList>
    </citation>
    <scope>NUCLEOTIDE SEQUENCE [LARGE SCALE GENOMIC DNA]</scope>
    <source>
        <strain evidence="1 2">Xinb3</strain>
        <tissue evidence="1">Complete organism</tissue>
    </source>
</reference>
<organism evidence="1 2">
    <name type="scientific">Daphnia magna</name>
    <dbReference type="NCBI Taxonomy" id="35525"/>
    <lineage>
        <taxon>Eukaryota</taxon>
        <taxon>Metazoa</taxon>
        <taxon>Ecdysozoa</taxon>
        <taxon>Arthropoda</taxon>
        <taxon>Crustacea</taxon>
        <taxon>Branchiopoda</taxon>
        <taxon>Diplostraca</taxon>
        <taxon>Cladocera</taxon>
        <taxon>Anomopoda</taxon>
        <taxon>Daphniidae</taxon>
        <taxon>Daphnia</taxon>
    </lineage>
</organism>
<evidence type="ECO:0000313" key="1">
    <source>
        <dbReference type="EMBL" id="KZS02598.1"/>
    </source>
</evidence>
<protein>
    <submittedName>
        <fullName evidence="1">Uncharacterized protein</fullName>
    </submittedName>
</protein>
<sequence>MCCFFVLQPKKNDNTTNIKIPTSVHQKCIMSSNLQGFDYDHTTTTSMSNDIKWDAKNLIRYFSTPGNGLKINFKNSSLMGRIVSPLAAGV</sequence>
<gene>
    <name evidence="1" type="ORF">APZ42_000298</name>
</gene>
<evidence type="ECO:0000313" key="2">
    <source>
        <dbReference type="Proteomes" id="UP000076858"/>
    </source>
</evidence>
<comment type="caution">
    <text evidence="1">The sequence shown here is derived from an EMBL/GenBank/DDBJ whole genome shotgun (WGS) entry which is preliminary data.</text>
</comment>
<accession>A0A0N8AA51</accession>